<reference evidence="9 10" key="1">
    <citation type="submission" date="2019-02" db="EMBL/GenBank/DDBJ databases">
        <title>Planctomycetal bacteria perform biofilm scaping via a novel small molecule.</title>
        <authorList>
            <person name="Jeske O."/>
            <person name="Boedeker C."/>
            <person name="Wiegand S."/>
            <person name="Breitling P."/>
            <person name="Kallscheuer N."/>
            <person name="Jogler M."/>
            <person name="Rohde M."/>
            <person name="Petersen J."/>
            <person name="Medema M.H."/>
            <person name="Surup F."/>
            <person name="Jogler C."/>
        </authorList>
    </citation>
    <scope>NUCLEOTIDE SEQUENCE [LARGE SCALE GENOMIC DNA]</scope>
    <source>
        <strain evidence="9 10">Mal15</strain>
    </source>
</reference>
<dbReference type="PANTHER" id="PTHR30097:SF15">
    <property type="entry name" value="CATION EFFLUX SYSTEM PROTEIN CUSB"/>
    <property type="match status" value="1"/>
</dbReference>
<evidence type="ECO:0000256" key="1">
    <source>
        <dbReference type="ARBA" id="ARBA00009477"/>
    </source>
</evidence>
<dbReference type="Gene3D" id="2.40.30.170">
    <property type="match status" value="1"/>
</dbReference>
<dbReference type="RefSeq" id="WP_233903050.1">
    <property type="nucleotide sequence ID" value="NZ_CP036264.1"/>
</dbReference>
<organism evidence="9 10">
    <name type="scientific">Stieleria maiorica</name>
    <dbReference type="NCBI Taxonomy" id="2795974"/>
    <lineage>
        <taxon>Bacteria</taxon>
        <taxon>Pseudomonadati</taxon>
        <taxon>Planctomycetota</taxon>
        <taxon>Planctomycetia</taxon>
        <taxon>Pirellulales</taxon>
        <taxon>Pirellulaceae</taxon>
        <taxon>Stieleria</taxon>
    </lineage>
</organism>
<proteinExistence type="inferred from homology"/>
<dbReference type="InterPro" id="IPR021782">
    <property type="entry name" value="DUF3347"/>
</dbReference>
<dbReference type="KEGG" id="smam:Mal15_55860"/>
<comment type="similarity">
    <text evidence="1">Belongs to the membrane fusion protein (MFP) (TC 8.A.1) family.</text>
</comment>
<evidence type="ECO:0000256" key="2">
    <source>
        <dbReference type="ARBA" id="ARBA00022448"/>
    </source>
</evidence>
<dbReference type="Pfam" id="PF19335">
    <property type="entry name" value="HMBD"/>
    <property type="match status" value="2"/>
</dbReference>
<dbReference type="GO" id="GO:0060003">
    <property type="term" value="P:copper ion export"/>
    <property type="evidence" value="ECO:0007669"/>
    <property type="project" value="TreeGrafter"/>
</dbReference>
<gene>
    <name evidence="9" type="primary">cusB_3</name>
    <name evidence="9" type="ORF">Mal15_55860</name>
</gene>
<sequence length="804" mass="87443">MSKATAMNRVSQIYEHHRSKLWIAQAIVLLGVGLLLGMSMRGDGSTDGGTSAQENHSGHAHASAGKSEAQIWTCSMHPQIRRDGPGSCPICGMDLVPVKKSASGIRTVSISSDVKKLMNVQTVPVAHRYVTANVRMVGKIEYDRTRLAHITAWVAGRLDRLFVEFEGVEVNKGDHMAYIYSEELYTAQEELVAAQQSKADRPASRFVEPLNLAESAREKLRLLGITEKQIREIEQRGKPSTHLTIYSPAAGIVVKKHREEGDRVRTGDRIYTVADLDHLWVQMDAYESDLPWLRYGQDVEFTTEAYPGEVFHGRIAFIDPVLNEATRTVKVRVNVSNEDGRLKPEMFVRAIVKSKIAAGGRVLDSSLAGKWISPMHPEIVKDGPGDCDVCGMPLVRAETLGYVTAEPSDTAKPLVIPVSAALLTGTRAIVYVQVPDAEEPTYEGREIVLGPRAGDYYLVKAGLKKGELVVTNGNFKLDSALQISAKPSMMTPEGGGGGGGHDHGGEKKPVAEGEPMQIAGRSGMSLPSELEKQLHQTIESVETIGKAIESAELDAIRDGYTQLGKGIAALKVDQLSGDMRAQLEEFAMLLRNDAVEGQEVKSLQDADRVFLVTKRHAERLQQMFGLSHTGHQMAEQSLDVPAEFRNQLSQLVNPYVAISQALAADDATSATNAVAGLHQTVSTINAQSLTGKAAERWNSELNSLSAIAARLSKANDLKTLRSSFALLSDELLTLQRVFGLAGSDKLFELHCPMAFEGRGASWIQTDDAVRNPYYGASMLKCADKVEPLGEKAPPPDEHAGHNHG</sequence>
<dbReference type="FunFam" id="2.40.30.170:FF:000010">
    <property type="entry name" value="Efflux RND transporter periplasmic adaptor subunit"/>
    <property type="match status" value="1"/>
</dbReference>
<feature type="transmembrane region" description="Helical" evidence="4">
    <location>
        <begin position="21"/>
        <end position="40"/>
    </location>
</feature>
<protein>
    <submittedName>
        <fullName evidence="9">Cation efflux system protein CusB</fullName>
    </submittedName>
</protein>
<dbReference type="EMBL" id="CP036264">
    <property type="protein sequence ID" value="QEG01509.1"/>
    <property type="molecule type" value="Genomic_DNA"/>
</dbReference>
<evidence type="ECO:0000313" key="10">
    <source>
        <dbReference type="Proteomes" id="UP000321353"/>
    </source>
</evidence>
<dbReference type="InterPro" id="IPR045800">
    <property type="entry name" value="HMBD"/>
</dbReference>
<dbReference type="Pfam" id="PF25954">
    <property type="entry name" value="Beta-barrel_RND_2"/>
    <property type="match status" value="1"/>
</dbReference>
<dbReference type="PANTHER" id="PTHR30097">
    <property type="entry name" value="CATION EFFLUX SYSTEM PROTEIN CUSB"/>
    <property type="match status" value="1"/>
</dbReference>
<dbReference type="InterPro" id="IPR058647">
    <property type="entry name" value="BSH_CzcB-like"/>
</dbReference>
<dbReference type="Gene3D" id="2.40.420.20">
    <property type="match status" value="1"/>
</dbReference>
<evidence type="ECO:0000259" key="5">
    <source>
        <dbReference type="Pfam" id="PF11827"/>
    </source>
</evidence>
<dbReference type="Pfam" id="PF25973">
    <property type="entry name" value="BSH_CzcB"/>
    <property type="match status" value="1"/>
</dbReference>
<keyword evidence="10" id="KW-1185">Reference proteome</keyword>
<evidence type="ECO:0000259" key="7">
    <source>
        <dbReference type="Pfam" id="PF25954"/>
    </source>
</evidence>
<keyword evidence="2" id="KW-0813">Transport</keyword>
<dbReference type="GO" id="GO:0030313">
    <property type="term" value="C:cell envelope"/>
    <property type="evidence" value="ECO:0007669"/>
    <property type="project" value="TreeGrafter"/>
</dbReference>
<keyword evidence="4" id="KW-0472">Membrane</keyword>
<dbReference type="Pfam" id="PF11827">
    <property type="entry name" value="DUF3347"/>
    <property type="match status" value="1"/>
</dbReference>
<dbReference type="Proteomes" id="UP000321353">
    <property type="component" value="Chromosome"/>
</dbReference>
<dbReference type="GO" id="GO:0046872">
    <property type="term" value="F:metal ion binding"/>
    <property type="evidence" value="ECO:0007669"/>
    <property type="project" value="InterPro"/>
</dbReference>
<feature type="domain" description="CusB-like beta-barrel" evidence="7">
    <location>
        <begin position="279"/>
        <end position="353"/>
    </location>
</feature>
<dbReference type="Gene3D" id="6.10.140.730">
    <property type="match status" value="1"/>
</dbReference>
<feature type="domain" description="CzcB-like barrel-sandwich hybrid" evidence="8">
    <location>
        <begin position="146"/>
        <end position="275"/>
    </location>
</feature>
<feature type="region of interest" description="Disordered" evidence="3">
    <location>
        <begin position="487"/>
        <end position="511"/>
    </location>
</feature>
<evidence type="ECO:0000259" key="8">
    <source>
        <dbReference type="Pfam" id="PF25973"/>
    </source>
</evidence>
<keyword evidence="4" id="KW-1133">Transmembrane helix</keyword>
<keyword evidence="4" id="KW-0812">Transmembrane</keyword>
<dbReference type="SUPFAM" id="SSF111369">
    <property type="entry name" value="HlyD-like secretion proteins"/>
    <property type="match status" value="1"/>
</dbReference>
<feature type="region of interest" description="Disordered" evidence="3">
    <location>
        <begin position="43"/>
        <end position="63"/>
    </location>
</feature>
<feature type="domain" description="Heavy metal binding" evidence="6">
    <location>
        <begin position="370"/>
        <end position="395"/>
    </location>
</feature>
<name>A0A5B9MJW6_9BACT</name>
<evidence type="ECO:0000256" key="3">
    <source>
        <dbReference type="SAM" id="MobiDB-lite"/>
    </source>
</evidence>
<dbReference type="InterPro" id="IPR051909">
    <property type="entry name" value="MFP_Cation_Efflux"/>
</dbReference>
<dbReference type="InterPro" id="IPR058792">
    <property type="entry name" value="Beta-barrel_RND_2"/>
</dbReference>
<feature type="domain" description="Heavy metal binding" evidence="6">
    <location>
        <begin position="72"/>
        <end position="98"/>
    </location>
</feature>
<dbReference type="AlphaFoldDB" id="A0A5B9MJW6"/>
<evidence type="ECO:0000259" key="6">
    <source>
        <dbReference type="Pfam" id="PF19335"/>
    </source>
</evidence>
<accession>A0A5B9MJW6</accession>
<feature type="compositionally biased region" description="Basic and acidic residues" evidence="3">
    <location>
        <begin position="500"/>
        <end position="511"/>
    </location>
</feature>
<evidence type="ECO:0000256" key="4">
    <source>
        <dbReference type="SAM" id="Phobius"/>
    </source>
</evidence>
<feature type="domain" description="DUF3347" evidence="5">
    <location>
        <begin position="652"/>
        <end position="739"/>
    </location>
</feature>
<dbReference type="GO" id="GO:0015679">
    <property type="term" value="P:plasma membrane copper ion transport"/>
    <property type="evidence" value="ECO:0007669"/>
    <property type="project" value="TreeGrafter"/>
</dbReference>
<evidence type="ECO:0000313" key="9">
    <source>
        <dbReference type="EMBL" id="QEG01509.1"/>
    </source>
</evidence>